<reference evidence="7" key="1">
    <citation type="submission" date="2021-01" db="EMBL/GenBank/DDBJ databases">
        <authorList>
            <person name="Corre E."/>
            <person name="Pelletier E."/>
            <person name="Niang G."/>
            <person name="Scheremetjew M."/>
            <person name="Finn R."/>
            <person name="Kale V."/>
            <person name="Holt S."/>
            <person name="Cochrane G."/>
            <person name="Meng A."/>
            <person name="Brown T."/>
            <person name="Cohen L."/>
        </authorList>
    </citation>
    <scope>NUCLEOTIDE SEQUENCE</scope>
    <source>
        <strain evidence="7">SL-175</strain>
    </source>
</reference>
<name>A0A7S0SF10_9CHLO</name>
<feature type="repeat" description="WD" evidence="3">
    <location>
        <begin position="1261"/>
        <end position="1302"/>
    </location>
</feature>
<feature type="domain" description="EML-like first beta-propeller" evidence="5">
    <location>
        <begin position="149"/>
        <end position="417"/>
    </location>
</feature>
<feature type="domain" description="EML-like second beta-propeller" evidence="6">
    <location>
        <begin position="452"/>
        <end position="717"/>
    </location>
</feature>
<dbReference type="InterPro" id="IPR005108">
    <property type="entry name" value="HELP"/>
</dbReference>
<organism evidence="7">
    <name type="scientific">Mantoniella antarctica</name>
    <dbReference type="NCBI Taxonomy" id="81844"/>
    <lineage>
        <taxon>Eukaryota</taxon>
        <taxon>Viridiplantae</taxon>
        <taxon>Chlorophyta</taxon>
        <taxon>Mamiellophyceae</taxon>
        <taxon>Mamiellales</taxon>
        <taxon>Mamiellaceae</taxon>
        <taxon>Mantoniella</taxon>
    </lineage>
</organism>
<dbReference type="Pfam" id="PF03451">
    <property type="entry name" value="HELP"/>
    <property type="match status" value="2"/>
</dbReference>
<evidence type="ECO:0000259" key="5">
    <source>
        <dbReference type="Pfam" id="PF23409"/>
    </source>
</evidence>
<feature type="repeat" description="WD" evidence="3">
    <location>
        <begin position="1372"/>
        <end position="1407"/>
    </location>
</feature>
<feature type="domain" description="EML-like first beta-propeller" evidence="5">
    <location>
        <begin position="877"/>
        <end position="1122"/>
    </location>
</feature>
<feature type="repeat" description="WD" evidence="3">
    <location>
        <begin position="571"/>
        <end position="604"/>
    </location>
</feature>
<dbReference type="PANTHER" id="PTHR13720">
    <property type="entry name" value="WD-40 REPEAT PROTEIN"/>
    <property type="match status" value="1"/>
</dbReference>
<dbReference type="Pfam" id="PF23414">
    <property type="entry name" value="Beta-prop_EML_2"/>
    <property type="match status" value="2"/>
</dbReference>
<dbReference type="Gene3D" id="2.130.10.10">
    <property type="entry name" value="YVTN repeat-like/Quinoprotein amine dehydrogenase"/>
    <property type="match status" value="4"/>
</dbReference>
<dbReference type="InterPro" id="IPR015943">
    <property type="entry name" value="WD40/YVTN_repeat-like_dom_sf"/>
</dbReference>
<dbReference type="InterPro" id="IPR055442">
    <property type="entry name" value="Beta-prop_EML-like_2nd"/>
</dbReference>
<dbReference type="FunFam" id="2.130.10.10:FF:000320">
    <property type="entry name" value="echinoderm microtubule-associated protein-like 6"/>
    <property type="match status" value="2"/>
</dbReference>
<dbReference type="InterPro" id="IPR055439">
    <property type="entry name" value="Beta-prop_EML_1st"/>
</dbReference>
<dbReference type="SMART" id="SM00320">
    <property type="entry name" value="WD40"/>
    <property type="match status" value="20"/>
</dbReference>
<evidence type="ECO:0008006" key="8">
    <source>
        <dbReference type="Google" id="ProtNLM"/>
    </source>
</evidence>
<dbReference type="Pfam" id="PF23409">
    <property type="entry name" value="Beta-prop_EML"/>
    <property type="match status" value="2"/>
</dbReference>
<dbReference type="InterPro" id="IPR036322">
    <property type="entry name" value="WD40_repeat_dom_sf"/>
</dbReference>
<feature type="repeat" description="WD" evidence="3">
    <location>
        <begin position="1142"/>
        <end position="1176"/>
    </location>
</feature>
<evidence type="ECO:0000256" key="1">
    <source>
        <dbReference type="ARBA" id="ARBA00022574"/>
    </source>
</evidence>
<dbReference type="InterPro" id="IPR050630">
    <property type="entry name" value="WD_repeat_EMAP"/>
</dbReference>
<evidence type="ECO:0000313" key="7">
    <source>
        <dbReference type="EMBL" id="CAD8704173.1"/>
    </source>
</evidence>
<feature type="domain" description="EML-like second beta-propeller" evidence="6">
    <location>
        <begin position="1142"/>
        <end position="1405"/>
    </location>
</feature>
<gene>
    <name evidence="7" type="ORF">MANT1106_LOCUS6855</name>
</gene>
<accession>A0A7S0SF10</accession>
<proteinExistence type="predicted"/>
<evidence type="ECO:0000256" key="4">
    <source>
        <dbReference type="SAM" id="MobiDB-lite"/>
    </source>
</evidence>
<evidence type="ECO:0000256" key="3">
    <source>
        <dbReference type="PROSITE-ProRule" id="PRU00221"/>
    </source>
</evidence>
<keyword evidence="1 3" id="KW-0853">WD repeat</keyword>
<evidence type="ECO:0000256" key="2">
    <source>
        <dbReference type="ARBA" id="ARBA00022737"/>
    </source>
</evidence>
<dbReference type="SUPFAM" id="SSF50978">
    <property type="entry name" value="WD40 repeat-like"/>
    <property type="match status" value="4"/>
</dbReference>
<dbReference type="PROSITE" id="PS50294">
    <property type="entry name" value="WD_REPEATS_REGION"/>
    <property type="match status" value="2"/>
</dbReference>
<feature type="compositionally biased region" description="Acidic residues" evidence="4">
    <location>
        <begin position="41"/>
        <end position="54"/>
    </location>
</feature>
<sequence length="1407" mass="156079">MGGGMSKNMGAAARYAQGDTAGYEDEDAYGEEYADGALETVAEEGDDSDIEAEENERYNRRPRAADGPVERSTESGFLARQPCRAALVAPTSHQVGYNTHEKPEHHLQLDFVYGYRSHDARHNLVYNIDGLITYPAAATGIAYDSREHTQQFFTYHTDDIVCLAMHPEREIMATGQVGKDPSICVWSSTTCELLTELKGFHQRAVVSLSFDATGKRLASVGMDDEHSIAVYDWAARRMLANSKGDPKRVFNCEYNPYDGRLVTGGVKHVKFWVMEGGYLVGKSGVYGRMGAVSTVLCIAFHSDGSCLTGTQAGVVYQWADGGEQCIQKYECVHQGPVHDLFVTEDYIITGGKDGKVHFFTQYMERVFTIDMAKVVETITDLQGKPLCCYDGKAPCVKSIFMEGTQLLVGTKGSEIFEFDMSTEDSWRTNRKIVTQGHSAGYDEKKRVQTSELWGLATHPFLPQFITAGDDKTLRVYDMYQRRQIAVRNISSKARSAAYSPDGKFIAAGFFGGGFLVFETNTGNEVIAKKHRREEISDVKFSPNGRWLAVASHDNFVDVYDTSRSYKRVGVCKGHSSYVTHLDWSEDSRHLQTNSGDYELLFWEIPGCEQIKFPAALKDTRWDTWTATLGWPVQGVWPKHADGTDVNACCRSGDGMVVATADDFGLVKLFRYPSDVGRADYHGYLGHSAHVTNCRFSYNDEFLVTTGGSDRCAFQWRHYEADEGDEEMTSEVEEEVLTAVEDYEDFSKTNQVVQMVVTGHVNGIPQYMPLSMLDAKPSREIPVGSGLDPGSRLAFLPCAPSVFAPDGYLREPDALAPCMEAVELEFVHGYRAHDCRNNLFYTARGEVVYHTAALAIMYNRESNTQRFLVDNPTVDGTTGHTDDILCLARHPTGSIYATGEVGRNPKLVVWSSDDPRRPLAVLQGFLKKAIVSCTFSRDGTLICAVGADVHHSLAVYRWQTGTMLASAKGSPEKIVCVAWSPHQDYVVTCGIKHCMFWSTEPFRARKALFSRRGKIQTMLCCCFPGPDTTVVGTQDGSLYLFKGYQLATNMRKCHQVTHAVHATRDVVISGGKEGKVKFWTIDLMQCLKEVDIHHPQALSSCVKAMSLMGSMLLVGTRTGEIYEMDTTSYSYTLLLQGHGYGTVWGLATHPGEHQMCTVGDDCTVRIWDVASRRMVMVRDLGAKGRSVAYHPDGSQIAIGLAGGGVVILSADSLDTMHTKKDREEPIHELKYSPNGQYLGVGSHDNYIDVYDIGKQYGRMGVAKGHASFIRHMDWSQDSTVLQSNSGDFETLFWEMPSGKQIKFPADTRNIDWATWTCAAGWPVQGILPKYSMGTDVLTCDRSHTRTVVASGDEHGMVNLFQYPAHKGCAGRTFGGHSSKVTGVRFMFDDTYLISVGADMTLCQWRVVL</sequence>
<dbReference type="PROSITE" id="PS50082">
    <property type="entry name" value="WD_REPEATS_2"/>
    <property type="match status" value="4"/>
</dbReference>
<dbReference type="InterPro" id="IPR001680">
    <property type="entry name" value="WD40_rpt"/>
</dbReference>
<feature type="region of interest" description="Disordered" evidence="4">
    <location>
        <begin position="22"/>
        <end position="76"/>
    </location>
</feature>
<protein>
    <recommendedName>
        <fullName evidence="8">HELP domain-containing protein</fullName>
    </recommendedName>
</protein>
<evidence type="ECO:0000259" key="6">
    <source>
        <dbReference type="Pfam" id="PF23414"/>
    </source>
</evidence>
<keyword evidence="2" id="KW-0677">Repeat</keyword>
<feature type="compositionally biased region" description="Acidic residues" evidence="4">
    <location>
        <begin position="22"/>
        <end position="34"/>
    </location>
</feature>
<dbReference type="PANTHER" id="PTHR13720:SF33">
    <property type="entry name" value="HELP DOMAIN-CONTAINING PROTEIN"/>
    <property type="match status" value="1"/>
</dbReference>
<dbReference type="GO" id="GO:0008017">
    <property type="term" value="F:microtubule binding"/>
    <property type="evidence" value="ECO:0007669"/>
    <property type="project" value="TreeGrafter"/>
</dbReference>
<dbReference type="EMBL" id="HBFC01011729">
    <property type="protein sequence ID" value="CAD8704173.1"/>
    <property type="molecule type" value="Transcribed_RNA"/>
</dbReference>